<dbReference type="Proteomes" id="UP001150266">
    <property type="component" value="Unassembled WGS sequence"/>
</dbReference>
<gene>
    <name evidence="1" type="ORF">J3R30DRAFT_3725287</name>
</gene>
<accession>A0A9W8ZRW2</accession>
<name>A0A9W8ZRW2_9AGAR</name>
<dbReference type="AlphaFoldDB" id="A0A9W8ZRW2"/>
<proteinExistence type="predicted"/>
<keyword evidence="2" id="KW-1185">Reference proteome</keyword>
<dbReference type="OrthoDB" id="2908127at2759"/>
<sequence>MPKLFSLTTPYILASHPVDPAFPEYQLTKLSKISHNLIPALLEACVNLTTLHLELFLNRRFLDDSPALYVARRGVQTLTIKFDGAYILDPGEDLVDYEFDGAVFVDTIKSRWINPKVRAGEINVKSLQKVQLILDTKKKPLASTAAEIRDKLRASKDLRKQGLVVDVVCAVEYVDP</sequence>
<evidence type="ECO:0000313" key="2">
    <source>
        <dbReference type="Proteomes" id="UP001150266"/>
    </source>
</evidence>
<protein>
    <submittedName>
        <fullName evidence="1">Uncharacterized protein</fullName>
    </submittedName>
</protein>
<comment type="caution">
    <text evidence="1">The sequence shown here is derived from an EMBL/GenBank/DDBJ whole genome shotgun (WGS) entry which is preliminary data.</text>
</comment>
<dbReference type="EMBL" id="JAOTPV010000099">
    <property type="protein sequence ID" value="KAJ4464827.1"/>
    <property type="molecule type" value="Genomic_DNA"/>
</dbReference>
<evidence type="ECO:0000313" key="1">
    <source>
        <dbReference type="EMBL" id="KAJ4464827.1"/>
    </source>
</evidence>
<reference evidence="1" key="1">
    <citation type="submission" date="2022-08" db="EMBL/GenBank/DDBJ databases">
        <title>A Global Phylogenomic Analysis of the Shiitake Genus Lentinula.</title>
        <authorList>
            <consortium name="DOE Joint Genome Institute"/>
            <person name="Sierra-Patev S."/>
            <person name="Min B."/>
            <person name="Naranjo-Ortiz M."/>
            <person name="Looney B."/>
            <person name="Konkel Z."/>
            <person name="Slot J.C."/>
            <person name="Sakamoto Y."/>
            <person name="Steenwyk J.L."/>
            <person name="Rokas A."/>
            <person name="Carro J."/>
            <person name="Camarero S."/>
            <person name="Ferreira P."/>
            <person name="Molpeceres G."/>
            <person name="Ruiz-Duenas F.J."/>
            <person name="Serrano A."/>
            <person name="Henrissat B."/>
            <person name="Drula E."/>
            <person name="Hughes K.W."/>
            <person name="Mata J.L."/>
            <person name="Ishikawa N.K."/>
            <person name="Vargas-Isla R."/>
            <person name="Ushijima S."/>
            <person name="Smith C.A."/>
            <person name="Ahrendt S."/>
            <person name="Andreopoulos W."/>
            <person name="He G."/>
            <person name="Labutti K."/>
            <person name="Lipzen A."/>
            <person name="Ng V."/>
            <person name="Riley R."/>
            <person name="Sandor L."/>
            <person name="Barry K."/>
            <person name="Martinez A.T."/>
            <person name="Xiao Y."/>
            <person name="Gibbons J.G."/>
            <person name="Terashima K."/>
            <person name="Grigoriev I.V."/>
            <person name="Hibbett D.S."/>
        </authorList>
    </citation>
    <scope>NUCLEOTIDE SEQUENCE</scope>
    <source>
        <strain evidence="1">JLM2183</strain>
    </source>
</reference>
<organism evidence="1 2">
    <name type="scientific">Lentinula aciculospora</name>
    <dbReference type="NCBI Taxonomy" id="153920"/>
    <lineage>
        <taxon>Eukaryota</taxon>
        <taxon>Fungi</taxon>
        <taxon>Dikarya</taxon>
        <taxon>Basidiomycota</taxon>
        <taxon>Agaricomycotina</taxon>
        <taxon>Agaricomycetes</taxon>
        <taxon>Agaricomycetidae</taxon>
        <taxon>Agaricales</taxon>
        <taxon>Marasmiineae</taxon>
        <taxon>Omphalotaceae</taxon>
        <taxon>Lentinula</taxon>
    </lineage>
</organism>